<gene>
    <name evidence="2" type="ORF">G3324_001699</name>
    <name evidence="3" type="ORF">G4Y39_003959</name>
</gene>
<evidence type="ECO:0000313" key="3">
    <source>
        <dbReference type="EMBL" id="HAE9345037.1"/>
    </source>
</evidence>
<proteinExistence type="predicted"/>
<evidence type="ECO:0000256" key="1">
    <source>
        <dbReference type="SAM" id="Phobius"/>
    </source>
</evidence>
<dbReference type="EMBL" id="DAATOL010000038">
    <property type="protein sequence ID" value="HAE9345037.1"/>
    <property type="molecule type" value="Genomic_DNA"/>
</dbReference>
<name>A0A738ZTG2_SALET</name>
<feature type="transmembrane region" description="Helical" evidence="1">
    <location>
        <begin position="23"/>
        <end position="47"/>
    </location>
</feature>
<accession>A0A738ZTG2</accession>
<reference evidence="3" key="1">
    <citation type="journal article" date="2018" name="Genome Biol.">
        <title>SKESA: strategic k-mer extension for scrupulous assemblies.</title>
        <authorList>
            <person name="Souvorov A."/>
            <person name="Agarwala R."/>
            <person name="Lipman D.J."/>
        </authorList>
    </citation>
    <scope>NUCLEOTIDE SEQUENCE</scope>
    <source>
        <strain evidence="2">09-6244</strain>
        <strain evidence="3">11-0359</strain>
    </source>
</reference>
<protein>
    <submittedName>
        <fullName evidence="3">Uncharacterized protein</fullName>
    </submittedName>
</protein>
<dbReference type="AlphaFoldDB" id="A0A738ZTG2"/>
<organism evidence="3">
    <name type="scientific">Salmonella enterica subsp. enterica serovar 4,[5],12:i:-</name>
    <dbReference type="NCBI Taxonomy" id="440524"/>
    <lineage>
        <taxon>Bacteria</taxon>
        <taxon>Pseudomonadati</taxon>
        <taxon>Pseudomonadota</taxon>
        <taxon>Gammaproteobacteria</taxon>
        <taxon>Enterobacterales</taxon>
        <taxon>Enterobacteriaceae</taxon>
        <taxon>Salmonella</taxon>
    </lineage>
</organism>
<keyword evidence="1" id="KW-1133">Transmembrane helix</keyword>
<evidence type="ECO:0000313" key="2">
    <source>
        <dbReference type="EMBL" id="HAE2583848.1"/>
    </source>
</evidence>
<dbReference type="EMBL" id="DAARIQ010000014">
    <property type="protein sequence ID" value="HAE2583848.1"/>
    <property type="molecule type" value="Genomic_DNA"/>
</dbReference>
<comment type="caution">
    <text evidence="3">The sequence shown here is derived from an EMBL/GenBank/DDBJ whole genome shotgun (WGS) entry which is preliminary data.</text>
</comment>
<reference evidence="3" key="2">
    <citation type="submission" date="2018-07" db="EMBL/GenBank/DDBJ databases">
        <authorList>
            <consortium name="NCBI Pathogen Detection Project"/>
        </authorList>
    </citation>
    <scope>NUCLEOTIDE SEQUENCE</scope>
    <source>
        <strain evidence="2">09-6244</strain>
        <strain evidence="3">11-0359</strain>
    </source>
</reference>
<keyword evidence="1" id="KW-0812">Transmembrane</keyword>
<keyword evidence="1" id="KW-0472">Membrane</keyword>
<sequence length="53" mass="6101">MHPVLGTMMPEICEAPHLPVFPFIYHCAPYLMGWDVFITFPMFLVLYKTRAAG</sequence>